<evidence type="ECO:0000313" key="11">
    <source>
        <dbReference type="Proteomes" id="UP001560019"/>
    </source>
</evidence>
<dbReference type="SUPFAM" id="SSF51161">
    <property type="entry name" value="Trimeric LpxA-like enzymes"/>
    <property type="match status" value="1"/>
</dbReference>
<sequence>MAVDATAHIHPTALVEPGAEIGPRVRIGPFSVIGPQVVLGEGVEVKSHAVITGRTRIGPETVIFPFATIGEIPQDLKYRGEETELIVGARNRIREGVTMNTGTEGGGGITRVGDDCLFMTGAHVGHDAQVGNRVILANDAALAGHCILEDDVIVGGLSGIHQWVRIGRGAIIGAVTMVANDVIPYGLVQGPRGVLDGLNLVGLKRRGVARADISALRAAYRELAEGEGAFQERAQRLAEADSDYVRELAAFILGDSDRSFLTPG</sequence>
<dbReference type="InterPro" id="IPR029098">
    <property type="entry name" value="Acetyltransf_C"/>
</dbReference>
<evidence type="ECO:0000256" key="1">
    <source>
        <dbReference type="ARBA" id="ARBA00022490"/>
    </source>
</evidence>
<keyword evidence="3 8" id="KW-0441">Lipid A biosynthesis</keyword>
<evidence type="ECO:0000256" key="3">
    <source>
        <dbReference type="ARBA" id="ARBA00022556"/>
    </source>
</evidence>
<keyword evidence="7 8" id="KW-0012">Acyltransferase</keyword>
<dbReference type="Pfam" id="PF13720">
    <property type="entry name" value="Acetyltransf_11"/>
    <property type="match status" value="1"/>
</dbReference>
<dbReference type="PANTHER" id="PTHR43480:SF1">
    <property type="entry name" value="ACYL-[ACYL-CARRIER-PROTEIN]--UDP-N-ACETYLGLUCOSAMINE O-ACYLTRANSFERASE, MITOCHONDRIAL-RELATED"/>
    <property type="match status" value="1"/>
</dbReference>
<keyword evidence="6 8" id="KW-0443">Lipid metabolism</keyword>
<dbReference type="CDD" id="cd03351">
    <property type="entry name" value="LbH_UDP-GlcNAc_AT"/>
    <property type="match status" value="1"/>
</dbReference>
<dbReference type="NCBIfam" id="NF003657">
    <property type="entry name" value="PRK05289.1"/>
    <property type="match status" value="1"/>
</dbReference>
<dbReference type="InterPro" id="IPR018357">
    <property type="entry name" value="Hexapep_transf_CS"/>
</dbReference>
<comment type="similarity">
    <text evidence="8">Belongs to the transferase hexapeptide repeat family. LpxA subfamily.</text>
</comment>
<keyword evidence="11" id="KW-1185">Reference proteome</keyword>
<evidence type="ECO:0000256" key="4">
    <source>
        <dbReference type="ARBA" id="ARBA00022679"/>
    </source>
</evidence>
<comment type="subunit">
    <text evidence="8">Homotrimer.</text>
</comment>
<keyword evidence="5 8" id="KW-0677">Repeat</keyword>
<dbReference type="PROSITE" id="PS00101">
    <property type="entry name" value="HEXAPEP_TRANSFERASES"/>
    <property type="match status" value="2"/>
</dbReference>
<dbReference type="InterPro" id="IPR011004">
    <property type="entry name" value="Trimer_LpxA-like_sf"/>
</dbReference>
<evidence type="ECO:0000256" key="5">
    <source>
        <dbReference type="ARBA" id="ARBA00022737"/>
    </source>
</evidence>
<comment type="function">
    <text evidence="8">Involved in the biosynthesis of lipid A, a phosphorylated glycolipid that anchors the lipopolysaccharide to the outer membrane of the cell.</text>
</comment>
<protein>
    <recommendedName>
        <fullName evidence="8">Acyl-[acyl-carrier-protein]--UDP-N-acetylglucosamine O-acyltransferase</fullName>
        <shortName evidence="8">UDP-N-acetylglucosamine acyltransferase</shortName>
        <ecNumber evidence="8">2.3.1.129</ecNumber>
    </recommendedName>
</protein>
<dbReference type="InterPro" id="IPR010137">
    <property type="entry name" value="Lipid_A_LpxA"/>
</dbReference>
<dbReference type="HAMAP" id="MF_00387">
    <property type="entry name" value="LpxA"/>
    <property type="match status" value="1"/>
</dbReference>
<comment type="pathway">
    <text evidence="8">Glycolipid biosynthesis; lipid IV(A) biosynthesis; lipid IV(A) from (3R)-3-hydroxytetradecanoyl-[acyl-carrier-protein] and UDP-N-acetyl-alpha-D-glucosamine: step 1/6.</text>
</comment>
<evidence type="ECO:0000259" key="9">
    <source>
        <dbReference type="Pfam" id="PF13720"/>
    </source>
</evidence>
<dbReference type="RefSeq" id="WP_125403250.1">
    <property type="nucleotide sequence ID" value="NZ_JBEHHI010000002.1"/>
</dbReference>
<dbReference type="EC" id="2.3.1.129" evidence="8"/>
<comment type="catalytic activity">
    <reaction evidence="8">
        <text>a (3R)-hydroxyacyl-[ACP] + UDP-N-acetyl-alpha-D-glucosamine = a UDP-3-O-[(3R)-3-hydroxyacyl]-N-acetyl-alpha-D-glucosamine + holo-[ACP]</text>
        <dbReference type="Rhea" id="RHEA:67812"/>
        <dbReference type="Rhea" id="RHEA-COMP:9685"/>
        <dbReference type="Rhea" id="RHEA-COMP:9945"/>
        <dbReference type="ChEBI" id="CHEBI:57705"/>
        <dbReference type="ChEBI" id="CHEBI:64479"/>
        <dbReference type="ChEBI" id="CHEBI:78827"/>
        <dbReference type="ChEBI" id="CHEBI:173225"/>
        <dbReference type="EC" id="2.3.1.129"/>
    </reaction>
</comment>
<evidence type="ECO:0000313" key="10">
    <source>
        <dbReference type="EMBL" id="MEX5728904.1"/>
    </source>
</evidence>
<dbReference type="InterPro" id="IPR037157">
    <property type="entry name" value="Acetyltransf_C_sf"/>
</dbReference>
<feature type="domain" description="UDP N-acetylglucosamine O-acyltransferase C-terminal" evidence="9">
    <location>
        <begin position="181"/>
        <end position="259"/>
    </location>
</feature>
<comment type="subcellular location">
    <subcellularLocation>
        <location evidence="8">Cytoplasm</location>
    </subcellularLocation>
</comment>
<dbReference type="Pfam" id="PF00132">
    <property type="entry name" value="Hexapep"/>
    <property type="match status" value="1"/>
</dbReference>
<gene>
    <name evidence="8" type="primary">lpxA</name>
    <name evidence="10" type="ORF">Ga0609869_002257</name>
</gene>
<accession>A0ABV3XUQ7</accession>
<evidence type="ECO:0000256" key="8">
    <source>
        <dbReference type="HAMAP-Rule" id="MF_00387"/>
    </source>
</evidence>
<keyword evidence="1 8" id="KW-0963">Cytoplasm</keyword>
<evidence type="ECO:0000256" key="7">
    <source>
        <dbReference type="ARBA" id="ARBA00023315"/>
    </source>
</evidence>
<dbReference type="Proteomes" id="UP001560019">
    <property type="component" value="Unassembled WGS sequence"/>
</dbReference>
<dbReference type="EMBL" id="JBEHHI010000002">
    <property type="protein sequence ID" value="MEX5728904.1"/>
    <property type="molecule type" value="Genomic_DNA"/>
</dbReference>
<reference evidence="10 11" key="1">
    <citation type="submission" date="2024-06" db="EMBL/GenBank/DDBJ databases">
        <title>Genome of Rhodovulum iodosum, a marine photoferrotroph.</title>
        <authorList>
            <person name="Bianchini G."/>
            <person name="Nikeleit V."/>
            <person name="Kappler A."/>
            <person name="Bryce C."/>
            <person name="Sanchez-Baracaldo P."/>
        </authorList>
    </citation>
    <scope>NUCLEOTIDE SEQUENCE [LARGE SCALE GENOMIC DNA]</scope>
    <source>
        <strain evidence="10 11">UT/N1</strain>
    </source>
</reference>
<evidence type="ECO:0000256" key="6">
    <source>
        <dbReference type="ARBA" id="ARBA00023098"/>
    </source>
</evidence>
<dbReference type="Gene3D" id="2.160.10.10">
    <property type="entry name" value="Hexapeptide repeat proteins"/>
    <property type="match status" value="1"/>
</dbReference>
<name>A0ABV3XUQ7_9RHOB</name>
<dbReference type="PIRSF" id="PIRSF000456">
    <property type="entry name" value="UDP-GlcNAc_acltr"/>
    <property type="match status" value="1"/>
</dbReference>
<dbReference type="GO" id="GO:0016746">
    <property type="term" value="F:acyltransferase activity"/>
    <property type="evidence" value="ECO:0007669"/>
    <property type="project" value="UniProtKB-KW"/>
</dbReference>
<dbReference type="PANTHER" id="PTHR43480">
    <property type="entry name" value="ACYL-[ACYL-CARRIER-PROTEIN]--UDP-N-ACETYLGLUCOSAMINE O-ACYLTRANSFERASE"/>
    <property type="match status" value="1"/>
</dbReference>
<dbReference type="NCBIfam" id="TIGR01852">
    <property type="entry name" value="lipid_A_lpxA"/>
    <property type="match status" value="1"/>
</dbReference>
<keyword evidence="2 8" id="KW-0444">Lipid biosynthesis</keyword>
<comment type="caution">
    <text evidence="10">The sequence shown here is derived from an EMBL/GenBank/DDBJ whole genome shotgun (WGS) entry which is preliminary data.</text>
</comment>
<dbReference type="InterPro" id="IPR001451">
    <property type="entry name" value="Hexapep"/>
</dbReference>
<organism evidence="10 11">
    <name type="scientific">Rhodovulum iodosum</name>
    <dbReference type="NCBI Taxonomy" id="68291"/>
    <lineage>
        <taxon>Bacteria</taxon>
        <taxon>Pseudomonadati</taxon>
        <taxon>Pseudomonadota</taxon>
        <taxon>Alphaproteobacteria</taxon>
        <taxon>Rhodobacterales</taxon>
        <taxon>Paracoccaceae</taxon>
        <taxon>Rhodovulum</taxon>
    </lineage>
</organism>
<proteinExistence type="inferred from homology"/>
<evidence type="ECO:0000256" key="2">
    <source>
        <dbReference type="ARBA" id="ARBA00022516"/>
    </source>
</evidence>
<keyword evidence="4 8" id="KW-0808">Transferase</keyword>
<dbReference type="Gene3D" id="1.20.1180.10">
    <property type="entry name" value="Udp N-acetylglucosamine O-acyltransferase, C-terminal domain"/>
    <property type="match status" value="1"/>
</dbReference>